<protein>
    <submittedName>
        <fullName evidence="1">16435_t:CDS:1</fullName>
    </submittedName>
</protein>
<sequence length="105" mass="12282">FGMLMWEVATGKPPFYNRAHDGTLLIDVLKGERPPHPKVPEFYTDLIRQCWDPDPNNRPCAEEIQNTVKNWYYEKSQCSKFSDFLDTQEPNFTTHPNAVYTSRSL</sequence>
<dbReference type="EMBL" id="CAJVQC010167647">
    <property type="protein sequence ID" value="CAG8849840.1"/>
    <property type="molecule type" value="Genomic_DNA"/>
</dbReference>
<comment type="caution">
    <text evidence="1">The sequence shown here is derived from an EMBL/GenBank/DDBJ whole genome shotgun (WGS) entry which is preliminary data.</text>
</comment>
<gene>
    <name evidence="1" type="ORF">RPERSI_LOCUS35795</name>
</gene>
<proteinExistence type="predicted"/>
<reference evidence="1" key="1">
    <citation type="submission" date="2021-06" db="EMBL/GenBank/DDBJ databases">
        <authorList>
            <person name="Kallberg Y."/>
            <person name="Tangrot J."/>
            <person name="Rosling A."/>
        </authorList>
    </citation>
    <scope>NUCLEOTIDE SEQUENCE</scope>
    <source>
        <strain evidence="1">MA461A</strain>
    </source>
</reference>
<feature type="non-terminal residue" evidence="1">
    <location>
        <position position="1"/>
    </location>
</feature>
<organism evidence="1 2">
    <name type="scientific">Racocetra persica</name>
    <dbReference type="NCBI Taxonomy" id="160502"/>
    <lineage>
        <taxon>Eukaryota</taxon>
        <taxon>Fungi</taxon>
        <taxon>Fungi incertae sedis</taxon>
        <taxon>Mucoromycota</taxon>
        <taxon>Glomeromycotina</taxon>
        <taxon>Glomeromycetes</taxon>
        <taxon>Diversisporales</taxon>
        <taxon>Gigasporaceae</taxon>
        <taxon>Racocetra</taxon>
    </lineage>
</organism>
<keyword evidence="2" id="KW-1185">Reference proteome</keyword>
<name>A0ACA9SV84_9GLOM</name>
<accession>A0ACA9SV84</accession>
<evidence type="ECO:0000313" key="2">
    <source>
        <dbReference type="Proteomes" id="UP000789920"/>
    </source>
</evidence>
<dbReference type="Proteomes" id="UP000789920">
    <property type="component" value="Unassembled WGS sequence"/>
</dbReference>
<feature type="non-terminal residue" evidence="1">
    <location>
        <position position="105"/>
    </location>
</feature>
<evidence type="ECO:0000313" key="1">
    <source>
        <dbReference type="EMBL" id="CAG8849840.1"/>
    </source>
</evidence>